<dbReference type="InterPro" id="IPR050627">
    <property type="entry name" value="Nitroreductase/BluB"/>
</dbReference>
<dbReference type="PANTHER" id="PTHR23026:SF123">
    <property type="entry name" value="NAD(P)H NITROREDUCTASE RV3131-RELATED"/>
    <property type="match status" value="1"/>
</dbReference>
<comment type="caution">
    <text evidence="1">The sequence shown here is derived from an EMBL/GenBank/DDBJ whole genome shotgun (WGS) entry which is preliminary data.</text>
</comment>
<dbReference type="EMBL" id="BAAARV010000040">
    <property type="protein sequence ID" value="GAA2357334.1"/>
    <property type="molecule type" value="Genomic_DNA"/>
</dbReference>
<keyword evidence="2" id="KW-1185">Reference proteome</keyword>
<dbReference type="NCBIfam" id="NF047509">
    <property type="entry name" value="Rv3131_FMN_oxido"/>
    <property type="match status" value="1"/>
</dbReference>
<name>A0ABN3GPA7_9ACTN</name>
<dbReference type="Gene3D" id="3.40.109.10">
    <property type="entry name" value="NADH Oxidase"/>
    <property type="match status" value="1"/>
</dbReference>
<dbReference type="Proteomes" id="UP001501444">
    <property type="component" value="Unassembled WGS sequence"/>
</dbReference>
<dbReference type="InterPro" id="IPR000415">
    <property type="entry name" value="Nitroreductase-like"/>
</dbReference>
<proteinExistence type="predicted"/>
<sequence>MTTMATPQTWSPEVFTDAVGDAVWAPSIHNCQPWRFRHTGDGVDVLLDEHRVLAACDRYGRMARMSCGAAAYNLRLALAMAGLPAQYRFGAGRTLLHLWPDRPRRPAPLESRLYQQIHHRHTNRGPFADTAVDTAASHRLSEAARREGGWLDFVTDDAPLDVVAGLVRAADAQLRADPAYTAELRAWSIAADDRVEGVGPAAAGAAPHPGELLTRRDFGGPVLEMTRDPARRPAVAVLGVLGDGFDDAVRAGMALQRVLLTAADLGLTTALYSQPTEVPALRERLRRTVDRLHDPQLVLRFGYAPRTCYTNRRPIADVIEP</sequence>
<evidence type="ECO:0000313" key="1">
    <source>
        <dbReference type="EMBL" id="GAA2357334.1"/>
    </source>
</evidence>
<gene>
    <name evidence="1" type="ORF">GCM10010170_050620</name>
</gene>
<reference evidence="1 2" key="1">
    <citation type="journal article" date="2019" name="Int. J. Syst. Evol. Microbiol.">
        <title>The Global Catalogue of Microorganisms (GCM) 10K type strain sequencing project: providing services to taxonomists for standard genome sequencing and annotation.</title>
        <authorList>
            <consortium name="The Broad Institute Genomics Platform"/>
            <consortium name="The Broad Institute Genome Sequencing Center for Infectious Disease"/>
            <person name="Wu L."/>
            <person name="Ma J."/>
        </authorList>
    </citation>
    <scope>NUCLEOTIDE SEQUENCE [LARGE SCALE GENOMIC DNA]</scope>
    <source>
        <strain evidence="1 2">JCM 3272</strain>
    </source>
</reference>
<dbReference type="SUPFAM" id="SSF55469">
    <property type="entry name" value="FMN-dependent nitroreductase-like"/>
    <property type="match status" value="2"/>
</dbReference>
<dbReference type="RefSeq" id="WP_344614979.1">
    <property type="nucleotide sequence ID" value="NZ_BAAARV010000040.1"/>
</dbReference>
<protein>
    <recommendedName>
        <fullName evidence="3">Nitroreductase</fullName>
    </recommendedName>
</protein>
<accession>A0ABN3GPA7</accession>
<evidence type="ECO:0008006" key="3">
    <source>
        <dbReference type="Google" id="ProtNLM"/>
    </source>
</evidence>
<dbReference type="PANTHER" id="PTHR23026">
    <property type="entry name" value="NADPH NITROREDUCTASE"/>
    <property type="match status" value="1"/>
</dbReference>
<organism evidence="1 2">
    <name type="scientific">Dactylosporangium salmoneum</name>
    <dbReference type="NCBI Taxonomy" id="53361"/>
    <lineage>
        <taxon>Bacteria</taxon>
        <taxon>Bacillati</taxon>
        <taxon>Actinomycetota</taxon>
        <taxon>Actinomycetes</taxon>
        <taxon>Micromonosporales</taxon>
        <taxon>Micromonosporaceae</taxon>
        <taxon>Dactylosporangium</taxon>
    </lineage>
</organism>
<evidence type="ECO:0000313" key="2">
    <source>
        <dbReference type="Proteomes" id="UP001501444"/>
    </source>
</evidence>